<name>A0A2R6A764_9ARCH</name>
<accession>A0A2R6A764</accession>
<organism evidence="1 2">
    <name type="scientific">Candidatus Marsarchaeota G1 archaeon BE_D</name>
    <dbReference type="NCBI Taxonomy" id="1978156"/>
    <lineage>
        <taxon>Archaea</taxon>
        <taxon>Candidatus Marsarchaeota</taxon>
        <taxon>Candidatus Marsarchaeota group 1</taxon>
    </lineage>
</organism>
<comment type="caution">
    <text evidence="1">The sequence shown here is derived from an EMBL/GenBank/DDBJ whole genome shotgun (WGS) entry which is preliminary data.</text>
</comment>
<reference evidence="1 2" key="1">
    <citation type="submission" date="2017-04" db="EMBL/GenBank/DDBJ databases">
        <title>Novel microbial lineages endemic to geothermal iron-oxide mats fill important gaps in the evolutionary history of Archaea.</title>
        <authorList>
            <person name="Jay Z.J."/>
            <person name="Beam J.P."/>
            <person name="Dlakic M."/>
            <person name="Rusch D.B."/>
            <person name="Kozubal M.A."/>
            <person name="Inskeep W.P."/>
        </authorList>
    </citation>
    <scope>NUCLEOTIDE SEQUENCE [LARGE SCALE GENOMIC DNA]</scope>
    <source>
        <strain evidence="1">BE_D</strain>
    </source>
</reference>
<sequence length="176" mass="19844">MKIIVQKGDFKGLVTAVLSVLAEPENFSYELVDDLLLGLKREGEGLYHPVSKEQAINARLLFSQPFGFAFFWPDEKAAWGRKLSVDNLSLSETESAWLRFASHLLFGKTDFTDKELFKKINERGRESLSFLLGKEVESVEELSSLLRTLNENKLIAALAVIKNCILAYEPVYRIGG</sequence>
<dbReference type="EMBL" id="NEXD01000174">
    <property type="protein sequence ID" value="PSN82178.1"/>
    <property type="molecule type" value="Genomic_DNA"/>
</dbReference>
<proteinExistence type="predicted"/>
<gene>
    <name evidence="1" type="ORF">B9Q02_12040</name>
</gene>
<evidence type="ECO:0000313" key="1">
    <source>
        <dbReference type="EMBL" id="PSN82178.1"/>
    </source>
</evidence>
<dbReference type="Proteomes" id="UP000240569">
    <property type="component" value="Unassembled WGS sequence"/>
</dbReference>
<evidence type="ECO:0000313" key="2">
    <source>
        <dbReference type="Proteomes" id="UP000240569"/>
    </source>
</evidence>
<protein>
    <submittedName>
        <fullName evidence="1">Uncharacterized protein</fullName>
    </submittedName>
</protein>
<dbReference type="AlphaFoldDB" id="A0A2R6A764"/>